<feature type="region of interest" description="Disordered" evidence="3">
    <location>
        <begin position="346"/>
        <end position="389"/>
    </location>
</feature>
<evidence type="ECO:0000256" key="1">
    <source>
        <dbReference type="ARBA" id="ARBA00023054"/>
    </source>
</evidence>
<comment type="caution">
    <text evidence="5">The sequence shown here is derived from an EMBL/GenBank/DDBJ whole genome shotgun (WGS) entry which is preliminary data.</text>
</comment>
<dbReference type="GO" id="GO:0051286">
    <property type="term" value="C:cell tip"/>
    <property type="evidence" value="ECO:0007669"/>
    <property type="project" value="TreeGrafter"/>
</dbReference>
<evidence type="ECO:0000313" key="6">
    <source>
        <dbReference type="Proteomes" id="UP000076552"/>
    </source>
</evidence>
<dbReference type="EMBL" id="LFIV01000116">
    <property type="protein sequence ID" value="KZL68909.1"/>
    <property type="molecule type" value="Genomic_DNA"/>
</dbReference>
<dbReference type="InterPro" id="IPR040351">
    <property type="entry name" value="RAB3IL/RAB3IP/Sec2"/>
</dbReference>
<dbReference type="Pfam" id="PF25555">
    <property type="entry name" value="RAB3A-like_C"/>
    <property type="match status" value="1"/>
</dbReference>
<dbReference type="GO" id="GO:0006887">
    <property type="term" value="P:exocytosis"/>
    <property type="evidence" value="ECO:0007669"/>
    <property type="project" value="TreeGrafter"/>
</dbReference>
<feature type="non-terminal residue" evidence="5">
    <location>
        <position position="1"/>
    </location>
</feature>
<dbReference type="Pfam" id="PF06428">
    <property type="entry name" value="Sec2p"/>
    <property type="match status" value="1"/>
</dbReference>
<dbReference type="InterPro" id="IPR009449">
    <property type="entry name" value="Sec2_N"/>
</dbReference>
<accession>A0A166R8I2</accession>
<feature type="coiled-coil region" evidence="2">
    <location>
        <begin position="201"/>
        <end position="346"/>
    </location>
</feature>
<feature type="compositionally biased region" description="Low complexity" evidence="3">
    <location>
        <begin position="104"/>
        <end position="125"/>
    </location>
</feature>
<dbReference type="PANTHER" id="PTHR14430:SF0">
    <property type="entry name" value="SEC2P DOMAIN-CONTAINING PROTEIN"/>
    <property type="match status" value="1"/>
</dbReference>
<dbReference type="STRING" id="708197.A0A166R8I2"/>
<feature type="compositionally biased region" description="Polar residues" evidence="3">
    <location>
        <begin position="739"/>
        <end position="760"/>
    </location>
</feature>
<organism evidence="5 6">
    <name type="scientific">Colletotrichum tofieldiae</name>
    <dbReference type="NCBI Taxonomy" id="708197"/>
    <lineage>
        <taxon>Eukaryota</taxon>
        <taxon>Fungi</taxon>
        <taxon>Dikarya</taxon>
        <taxon>Ascomycota</taxon>
        <taxon>Pezizomycotina</taxon>
        <taxon>Sordariomycetes</taxon>
        <taxon>Hypocreomycetidae</taxon>
        <taxon>Glomerellales</taxon>
        <taxon>Glomerellaceae</taxon>
        <taxon>Colletotrichum</taxon>
        <taxon>Colletotrichum spaethianum species complex</taxon>
    </lineage>
</organism>
<name>A0A166R8I2_9PEZI</name>
<feature type="region of interest" description="Disordered" evidence="3">
    <location>
        <begin position="93"/>
        <end position="182"/>
    </location>
</feature>
<dbReference type="CDD" id="cd21044">
    <property type="entry name" value="Rab11BD_RAB3IP_like"/>
    <property type="match status" value="1"/>
</dbReference>
<dbReference type="PANTHER" id="PTHR14430">
    <property type="entry name" value="RABIN3-RELATED"/>
    <property type="match status" value="1"/>
</dbReference>
<feature type="compositionally biased region" description="Basic and acidic residues" evidence="3">
    <location>
        <begin position="725"/>
        <end position="737"/>
    </location>
</feature>
<evidence type="ECO:0000256" key="2">
    <source>
        <dbReference type="SAM" id="Coils"/>
    </source>
</evidence>
<dbReference type="GO" id="GO:0070319">
    <property type="term" value="C:Golgi to plasma membrane transport vesicle"/>
    <property type="evidence" value="ECO:0007669"/>
    <property type="project" value="TreeGrafter"/>
</dbReference>
<protein>
    <submittedName>
        <fullName evidence="5">GDP/GTP exchange factor Sec2p</fullName>
    </submittedName>
</protein>
<dbReference type="Gene3D" id="6.10.140.910">
    <property type="match status" value="1"/>
</dbReference>
<evidence type="ECO:0000313" key="5">
    <source>
        <dbReference type="EMBL" id="KZL68909.1"/>
    </source>
</evidence>
<feature type="region of interest" description="Disordered" evidence="3">
    <location>
        <begin position="644"/>
        <end position="760"/>
    </location>
</feature>
<evidence type="ECO:0000256" key="3">
    <source>
        <dbReference type="SAM" id="MobiDB-lite"/>
    </source>
</evidence>
<feature type="domain" description="GDP/GTP exchange factor Sec2 N-terminal" evidence="4">
    <location>
        <begin position="201"/>
        <end position="344"/>
    </location>
</feature>
<reference evidence="5 6" key="1">
    <citation type="submission" date="2015-06" db="EMBL/GenBank/DDBJ databases">
        <title>Survival trade-offs in plant roots during colonization by closely related pathogenic and mutualistic fungi.</title>
        <authorList>
            <person name="Hacquard S."/>
            <person name="Kracher B."/>
            <person name="Hiruma K."/>
            <person name="Weinman A."/>
            <person name="Muench P."/>
            <person name="Garrido Oter R."/>
            <person name="Ver Loren van Themaat E."/>
            <person name="Dallerey J.-F."/>
            <person name="Damm U."/>
            <person name="Henrissat B."/>
            <person name="Lespinet O."/>
            <person name="Thon M."/>
            <person name="Kemen E."/>
            <person name="McHardy A.C."/>
            <person name="Schulze-Lefert P."/>
            <person name="O'Connell R.J."/>
        </authorList>
    </citation>
    <scope>NUCLEOTIDE SEQUENCE [LARGE SCALE GENOMIC DNA]</scope>
    <source>
        <strain evidence="5 6">0861</strain>
    </source>
</reference>
<sequence length="760" mass="82428">LLPAINWHLPSYIPPASRLGAALSHLTSHVSCLDSLQVLPTLANALSHYPTNPNHPTSSIFGSYRIGVVSGLIASHGMDSFIAVAGWAQHTSPQPGGRSFGHFRSLSSMARSPSPSPRATKTTSRAPSVADMPILSSVASSPALRPTTTSPPDDDGELSTLPDPRSRAMSPASEAETAHHPDLNDEVATLSAKLINAINHQTTLDDTLSATRQELERAREKIKHLEEQNESQREMLAGDIWIRRKTAEDEKKTIMLRVTQEKKLREDAEKETKRIEQELENLTTALFEEANNMVISAKEEARLEQEALQKKNDHLRSQLGDMEALLTSQQQQLADLKHVMEQMTMEKEDATTGTAPSSPGFSKLDTRDDERSDGLVASPLMDPTSPTYPTSLTHLIQPVLRTDLGAYEDFVNLTRLSRNRAGSRVSSGSFNGLHGLGLGMGGSTSSAHPSNGSTASLSTTGTPATSSPQTPNTPASVSSAASSNLGPPPPALKETKFFKRVLAEDVEPTLRLDIAPGLSWLARRSVLSAMSDGSIVVEPIPANAPFASLVKPQFYPCSLCGDARKDEEHLRTYRFRTSESETAQRYPLCKYCLGRVRSTCDFLNFLRILKDGHWRAEGEDAEKAAWEESVRLREQMFWSRIGGGVVPAGHPVAPSDKSPRISQESDPRDVAPEAVVTVAESPDDDATPFATPSEETATPMDTGASLTRPETPCPSNRNSTQSLPPKKDDIANKEGENRLSINIPSQEAQQPVTTASDEAQ</sequence>
<dbReference type="SUPFAM" id="SSF144284">
    <property type="entry name" value="Sec2 N-terminal region"/>
    <property type="match status" value="1"/>
</dbReference>
<feature type="compositionally biased region" description="Basic and acidic residues" evidence="3">
    <location>
        <begin position="364"/>
        <end position="373"/>
    </location>
</feature>
<feature type="region of interest" description="Disordered" evidence="3">
    <location>
        <begin position="441"/>
        <end position="490"/>
    </location>
</feature>
<dbReference type="Proteomes" id="UP000076552">
    <property type="component" value="Unassembled WGS sequence"/>
</dbReference>
<proteinExistence type="predicted"/>
<evidence type="ECO:0000259" key="4">
    <source>
        <dbReference type="Pfam" id="PF06428"/>
    </source>
</evidence>
<feature type="compositionally biased region" description="Polar residues" evidence="3">
    <location>
        <begin position="713"/>
        <end position="723"/>
    </location>
</feature>
<gene>
    <name evidence="5" type="ORF">CT0861_07612</name>
</gene>
<dbReference type="GO" id="GO:0005085">
    <property type="term" value="F:guanyl-nucleotide exchange factor activity"/>
    <property type="evidence" value="ECO:0007669"/>
    <property type="project" value="InterPro"/>
</dbReference>
<keyword evidence="1 2" id="KW-0175">Coiled coil</keyword>
<dbReference type="AlphaFoldDB" id="A0A166R8I2"/>
<feature type="compositionally biased region" description="Polar residues" evidence="3">
    <location>
        <begin position="443"/>
        <end position="485"/>
    </location>
</feature>
<keyword evidence="6" id="KW-1185">Reference proteome</keyword>
<feature type="compositionally biased region" description="Basic and acidic residues" evidence="3">
    <location>
        <begin position="657"/>
        <end position="671"/>
    </location>
</feature>
<feature type="compositionally biased region" description="Polar residues" evidence="3">
    <location>
        <begin position="351"/>
        <end position="360"/>
    </location>
</feature>